<evidence type="ECO:0000313" key="12">
    <source>
        <dbReference type="EMBL" id="VVT49413.1"/>
    </source>
</evidence>
<keyword evidence="13" id="KW-1185">Reference proteome</keyword>
<evidence type="ECO:0000256" key="3">
    <source>
        <dbReference type="ARBA" id="ARBA00017363"/>
    </source>
</evidence>
<feature type="compositionally biased region" description="Low complexity" evidence="9">
    <location>
        <begin position="1407"/>
        <end position="1431"/>
    </location>
</feature>
<dbReference type="GO" id="GO:0005669">
    <property type="term" value="C:transcription factor TFIID complex"/>
    <property type="evidence" value="ECO:0007669"/>
    <property type="project" value="InterPro"/>
</dbReference>
<feature type="compositionally biased region" description="Polar residues" evidence="9">
    <location>
        <begin position="1640"/>
        <end position="1649"/>
    </location>
</feature>
<evidence type="ECO:0000256" key="9">
    <source>
        <dbReference type="SAM" id="MobiDB-lite"/>
    </source>
</evidence>
<feature type="compositionally biased region" description="Low complexity" evidence="9">
    <location>
        <begin position="1739"/>
        <end position="1769"/>
    </location>
</feature>
<feature type="compositionally biased region" description="Basic and acidic residues" evidence="9">
    <location>
        <begin position="265"/>
        <end position="275"/>
    </location>
</feature>
<keyword evidence="5" id="KW-0804">Transcription</keyword>
<proteinExistence type="inferred from homology"/>
<feature type="region of interest" description="Disordered" evidence="9">
    <location>
        <begin position="265"/>
        <end position="307"/>
    </location>
</feature>
<dbReference type="Gene3D" id="1.10.390.10">
    <property type="entry name" value="Neutral Protease Domain 2"/>
    <property type="match status" value="1"/>
</dbReference>
<evidence type="ECO:0000256" key="6">
    <source>
        <dbReference type="ARBA" id="ARBA00023242"/>
    </source>
</evidence>
<dbReference type="InterPro" id="IPR037813">
    <property type="entry name" value="TAF2"/>
</dbReference>
<feature type="compositionally biased region" description="Polar residues" evidence="9">
    <location>
        <begin position="1542"/>
        <end position="1578"/>
    </location>
</feature>
<dbReference type="GO" id="GO:0006367">
    <property type="term" value="P:transcription initiation at RNA polymerase II promoter"/>
    <property type="evidence" value="ECO:0007669"/>
    <property type="project" value="TreeGrafter"/>
</dbReference>
<feature type="compositionally biased region" description="Acidic residues" evidence="9">
    <location>
        <begin position="367"/>
        <end position="381"/>
    </location>
</feature>
<feature type="compositionally biased region" description="Low complexity" evidence="9">
    <location>
        <begin position="1815"/>
        <end position="1827"/>
    </location>
</feature>
<dbReference type="OrthoDB" id="308861at2759"/>
<name>A0A5E8BF93_9ASCO</name>
<dbReference type="Pfam" id="PF25316">
    <property type="entry name" value="TAF2_3rd"/>
    <property type="match status" value="1"/>
</dbReference>
<evidence type="ECO:0000256" key="4">
    <source>
        <dbReference type="ARBA" id="ARBA00023015"/>
    </source>
</evidence>
<feature type="domain" description="Transcription initiation factor TFIID subunit 2 Ig-like" evidence="10">
    <location>
        <begin position="622"/>
        <end position="804"/>
    </location>
</feature>
<dbReference type="GO" id="GO:0016251">
    <property type="term" value="F:RNA polymerase II general transcription initiation factor activity"/>
    <property type="evidence" value="ECO:0007669"/>
    <property type="project" value="TreeGrafter"/>
</dbReference>
<feature type="region of interest" description="Disordered" evidence="9">
    <location>
        <begin position="42"/>
        <end position="72"/>
    </location>
</feature>
<organism evidence="12 13">
    <name type="scientific">Magnusiomyces paraingens</name>
    <dbReference type="NCBI Taxonomy" id="2606893"/>
    <lineage>
        <taxon>Eukaryota</taxon>
        <taxon>Fungi</taxon>
        <taxon>Dikarya</taxon>
        <taxon>Ascomycota</taxon>
        <taxon>Saccharomycotina</taxon>
        <taxon>Dipodascomycetes</taxon>
        <taxon>Dipodascales</taxon>
        <taxon>Dipodascaceae</taxon>
        <taxon>Magnusiomyces</taxon>
    </lineage>
</organism>
<dbReference type="InterPro" id="IPR027268">
    <property type="entry name" value="Peptidase_M4/M1_CTD_sf"/>
</dbReference>
<feature type="region of interest" description="Disordered" evidence="9">
    <location>
        <begin position="1511"/>
        <end position="1978"/>
    </location>
</feature>
<comment type="function">
    <text evidence="7">Functions as a component of the DNA-binding general transcription factor complex TFIID. Binding of TFIID to a promoter (with or without TATA element) is the initial step in pre-initiation complex (PIC) formation. TFIID plays a key role in the regulation of gene expression by RNA polymerase II through different activities such as transcription activator interaction, core promoter recognition and selectivity, TFIIA and TFIIB interaction, chromatin modification (histone acetylation by TAF1), facilitation of DNA opening and initiation of transcription.</text>
</comment>
<dbReference type="GeneID" id="43581077"/>
<feature type="compositionally biased region" description="Polar residues" evidence="9">
    <location>
        <begin position="1514"/>
        <end position="1524"/>
    </location>
</feature>
<feature type="compositionally biased region" description="Acidic residues" evidence="9">
    <location>
        <begin position="297"/>
        <end position="307"/>
    </location>
</feature>
<reference evidence="12 13" key="1">
    <citation type="submission" date="2019-09" db="EMBL/GenBank/DDBJ databases">
        <authorList>
            <person name="Brejova B."/>
        </authorList>
    </citation>
    <scope>NUCLEOTIDE SEQUENCE [LARGE SCALE GENOMIC DNA]</scope>
</reference>
<dbReference type="SUPFAM" id="SSF63737">
    <property type="entry name" value="Leukotriene A4 hydrolase N-terminal domain"/>
    <property type="match status" value="1"/>
</dbReference>
<evidence type="ECO:0000313" key="13">
    <source>
        <dbReference type="Proteomes" id="UP000398389"/>
    </source>
</evidence>
<dbReference type="InterPro" id="IPR057345">
    <property type="entry name" value="Ig-like_TAF2"/>
</dbReference>
<dbReference type="PANTHER" id="PTHR15137:SF9">
    <property type="entry name" value="TRANSCRIPTION INITIATION FACTOR TFIID SUBUNIT 2"/>
    <property type="match status" value="1"/>
</dbReference>
<feature type="region of interest" description="Disordered" evidence="9">
    <location>
        <begin position="361"/>
        <end position="381"/>
    </location>
</feature>
<feature type="compositionally biased region" description="Polar residues" evidence="9">
    <location>
        <begin position="63"/>
        <end position="72"/>
    </location>
</feature>
<feature type="compositionally biased region" description="Low complexity" evidence="9">
    <location>
        <begin position="42"/>
        <end position="62"/>
    </location>
</feature>
<dbReference type="InterPro" id="IPR057991">
    <property type="entry name" value="TPR_TAF2_C"/>
</dbReference>
<dbReference type="FunFam" id="1.10.390.10:FF:000011">
    <property type="entry name" value="Transcription initiation factor TFIID subunit"/>
    <property type="match status" value="1"/>
</dbReference>
<dbReference type="Proteomes" id="UP000398389">
    <property type="component" value="Unassembled WGS sequence"/>
</dbReference>
<evidence type="ECO:0000256" key="7">
    <source>
        <dbReference type="ARBA" id="ARBA00025346"/>
    </source>
</evidence>
<dbReference type="CDD" id="cd09839">
    <property type="entry name" value="M1_like_TAF2"/>
    <property type="match status" value="1"/>
</dbReference>
<feature type="region of interest" description="Disordered" evidence="9">
    <location>
        <begin position="1360"/>
        <end position="1431"/>
    </location>
</feature>
<feature type="domain" description="Transcription initiation factor TFIID subunit 2 TPR repeats" evidence="11">
    <location>
        <begin position="805"/>
        <end position="1092"/>
    </location>
</feature>
<dbReference type="Pfam" id="PF25577">
    <property type="entry name" value="TPR_TAF2_C"/>
    <property type="match status" value="1"/>
</dbReference>
<dbReference type="GO" id="GO:0000976">
    <property type="term" value="F:transcription cis-regulatory region binding"/>
    <property type="evidence" value="ECO:0007669"/>
    <property type="project" value="TreeGrafter"/>
</dbReference>
<feature type="compositionally biased region" description="Gly residues" evidence="9">
    <location>
        <begin position="1945"/>
        <end position="1962"/>
    </location>
</feature>
<feature type="compositionally biased region" description="Pro residues" evidence="9">
    <location>
        <begin position="1900"/>
        <end position="1939"/>
    </location>
</feature>
<dbReference type="RefSeq" id="XP_031852868.1">
    <property type="nucleotide sequence ID" value="XM_031996977.1"/>
</dbReference>
<comment type="subcellular location">
    <subcellularLocation>
        <location evidence="1">Nucleus</location>
    </subcellularLocation>
</comment>
<feature type="compositionally biased region" description="Basic residues" evidence="9">
    <location>
        <begin position="1963"/>
        <end position="1978"/>
    </location>
</feature>
<evidence type="ECO:0000259" key="11">
    <source>
        <dbReference type="Pfam" id="PF25577"/>
    </source>
</evidence>
<evidence type="ECO:0000256" key="1">
    <source>
        <dbReference type="ARBA" id="ARBA00004123"/>
    </source>
</evidence>
<feature type="compositionally biased region" description="Basic residues" evidence="9">
    <location>
        <begin position="1363"/>
        <end position="1373"/>
    </location>
</feature>
<feature type="compositionally biased region" description="Gly residues" evidence="9">
    <location>
        <begin position="1805"/>
        <end position="1814"/>
    </location>
</feature>
<dbReference type="InterPro" id="IPR042097">
    <property type="entry name" value="Aminopeptidase_N-like_N_sf"/>
</dbReference>
<evidence type="ECO:0000256" key="5">
    <source>
        <dbReference type="ARBA" id="ARBA00023163"/>
    </source>
</evidence>
<gene>
    <name evidence="12" type="ORF">SAPINGB_P002258</name>
</gene>
<keyword evidence="4" id="KW-0805">Transcription regulation</keyword>
<feature type="compositionally biased region" description="Gly residues" evidence="9">
    <location>
        <begin position="1663"/>
        <end position="1689"/>
    </location>
</feature>
<evidence type="ECO:0000256" key="2">
    <source>
        <dbReference type="ARBA" id="ARBA00010937"/>
    </source>
</evidence>
<feature type="compositionally biased region" description="Low complexity" evidence="9">
    <location>
        <begin position="1690"/>
        <end position="1700"/>
    </location>
</feature>
<dbReference type="Gene3D" id="2.60.40.1730">
    <property type="entry name" value="tricorn interacting facor f3 domain"/>
    <property type="match status" value="1"/>
</dbReference>
<feature type="region of interest" description="Disordered" evidence="9">
    <location>
        <begin position="1452"/>
        <end position="1473"/>
    </location>
</feature>
<feature type="compositionally biased region" description="Gly residues" evidence="9">
    <location>
        <begin position="1770"/>
        <end position="1781"/>
    </location>
</feature>
<comment type="similarity">
    <text evidence="2">Belongs to the TAF2 family.</text>
</comment>
<protein>
    <recommendedName>
        <fullName evidence="3">Transcription initiation factor TFIID subunit 2</fullName>
    </recommendedName>
    <alternativeName>
        <fullName evidence="8">TBP-associated factor 2</fullName>
    </alternativeName>
</protein>
<dbReference type="EMBL" id="CABVLU010000002">
    <property type="protein sequence ID" value="VVT49413.1"/>
    <property type="molecule type" value="Genomic_DNA"/>
</dbReference>
<accession>A0A5E8BF93</accession>
<evidence type="ECO:0000256" key="8">
    <source>
        <dbReference type="ARBA" id="ARBA00076306"/>
    </source>
</evidence>
<feature type="compositionally biased region" description="Low complexity" evidence="9">
    <location>
        <begin position="1793"/>
        <end position="1804"/>
    </location>
</feature>
<keyword evidence="6" id="KW-0539">Nucleus</keyword>
<feature type="compositionally biased region" description="Low complexity" evidence="9">
    <location>
        <begin position="1856"/>
        <end position="1875"/>
    </location>
</feature>
<dbReference type="PANTHER" id="PTHR15137">
    <property type="entry name" value="TRANSCRIPTION INITIATION FACTOR TFIID"/>
    <property type="match status" value="1"/>
</dbReference>
<feature type="compositionally biased region" description="Polar residues" evidence="9">
    <location>
        <begin position="1380"/>
        <end position="1398"/>
    </location>
</feature>
<dbReference type="SUPFAM" id="SSF55486">
    <property type="entry name" value="Metalloproteases ('zincins'), catalytic domain"/>
    <property type="match status" value="1"/>
</dbReference>
<dbReference type="GO" id="GO:0003682">
    <property type="term" value="F:chromatin binding"/>
    <property type="evidence" value="ECO:0007669"/>
    <property type="project" value="TreeGrafter"/>
</dbReference>
<sequence length="1978" mass="211854">MSDKTLLFSVVHQKVAIDVDLYHRVIYGSTELTVTAILPNTSSKDSSSHGSNNHNNNNNTSSAPSAAGQQNSEKALPRIAATLLQLHSRGCVIQNVMIDGVKTLFYLSNEANPISNSPLVPPEFTTQQSELIRKKLDTQLSPYPPGDLFILLPVDLLQKIILSSNNSHNSTNTPAPDGSDTLNSFTIKIDYSLQDSVNGFNFVGGKNSKIKKQYWHAYTTHNPIGLATSSWVPCFDGFWDQCSWQFEISIPRRISDMSNFKSHFGGDSKTKKDIDGDVEMSNTKSSNEDSSNNATNNEDDDDEVDDPENRDILVVCAEYSPKEIPHPFDPHRKIVCFDISTPMGAQNVGFAIGPFDSVSISDPALGDNDEDNSGDDEEDEENKIPLTVYALPDKINDAQNTCVFLFKTMEYFSRDFGSFPFNSMSFCFVSQPIAPYASSAGVCICDDSLLYPPDVIEPLFVNPEILSKALATQWSGVALVPKSWNDIWVTNGIAGYMAQCFIRKLMGSNEYRFILRKRTEEICHKDIGMPPLGDPHFDFPLTHRDLSFISLKAPVVLFILDRRMTKTEKSLGLSRAIPKIFIQSVSGDLTNSCLSTAHFIKVCERVSHSKLDSFFNQWVYGSGYPIFRVTQKFNKKRMFIEMGIRQVQASETVLPRFSENDFVKRARHDIPSLEKFPVQPVFTGPMTIRIHEADGSPYEHVVNLQEGFTKLDILYNTKYKRLKRNKKNKEHVDIHNLDGGDDGEIDGVLLHCLGDVLQSESEVEAWRLAEWTKEEEERMMNEAFEWIRVDTDFEWICTLHIGQPDYMFASQLQQDRDVVAQYDALRYFAANKPSKLYSSLFTKTLMDKRYFHGIRTEAASCLALCATEEIDFIGKFHLTKAFQTLFCFENSFIPKANDFSDFSLYFIQKAIPLALSRIRNSFGRCPKDMQQFIMDLLRYNDNTSNTYSDSYYISHLISAMVSSFAVFSAEDGSTSFINNDVEQFEFVKKAIDEIDRCLRMDSWIPSTHNIITTTIINQKQGLTIGGFLPVKFEDLIQYTKPGNSNLVRLQAFSSLLNLGGISDKSILHYFFTTAQFDEAADMRSGLLRILNDSLGRLALYGDFKPQKHESTPFMVVDDGSALEARQTSQMRTTVQGAKTLLRKQLQSNLALRKGIMRLLASKRVSILDKRDLLDICFVLDDPKNSFPITLPTPRIVRLVAQRRNNFNIVIKRVNVIEERKRLEAIARSKIANKAAAKLKAKAKLVSAARPPTLLPPVPVAPKESDVTLVSETSVTKPTEPLSVPKISITLAPPKSKARQKSGSVSESHRPIVVPPAPAAAKASVAATSVSAAAPAIPEVKAPAAAAPPVEELKPLPKISFSISKKKPGPKSKAKPAVTIKTETIVSPATPQATPQASVEKSAEKSIPVTPATPAKTTAPTPTPATSAPAPSTVAAATPASVPILAMPVAAPPTPATTLKPPTGKGVTKSPRQRRKRMIIKLKAGSAGLALINAKMEAAAATAAITTTTTAAVTSDHTSNANSTPIKKEPADSNAQPVGAITPHTSSSAPTLTSNSTSGPTIVPNNTTPAGEPATSNPGSGSGTKVPKIKSESRVKKKASGPKLILKTNNNRKKNNGIPPTSSVEAALPPSAISNKLKPITSASRLSASPSPVPSPQGKSRKIGGNGGSNSGASGNGNGTGSSALGGTGGSHSNHAANHAAIRSAVEAIGTSVNPGGRSLSPGPGGLHPTLKLAKSFKVSSAAAGGSRPSSRPGSRPGSRPVSRQSSPAPGGVGSGGHGEGMPGKTTNGVHQKSGSSSSSSSSSSSGGGGLGGNNGNLTSGSVSSGLSIKIKKEHTGGYGGSNRGLKSSSSVGGGVLSPSPSLSGGSAGSAGSTPTATPPPQSFSSSSHPQRMTSSSSSGPKPPLPPGPPPPPPPHSQRPPPPPPSMPPPPPPPGLPPGASPADGSGPGSGIESGGSSGGGKGGGKKSKLPKVKLKLKF</sequence>
<evidence type="ECO:0000259" key="10">
    <source>
        <dbReference type="Pfam" id="PF25316"/>
    </source>
</evidence>